<gene>
    <name evidence="2" type="ORF">SAMN05878438_0826</name>
</gene>
<accession>A0A1N6DN20</accession>
<reference evidence="2 3" key="1">
    <citation type="submission" date="2016-11" db="EMBL/GenBank/DDBJ databases">
        <authorList>
            <person name="Jaros S."/>
            <person name="Januszkiewicz K."/>
            <person name="Wedrychowicz H."/>
        </authorList>
    </citation>
    <scope>NUCLEOTIDE SEQUENCE [LARGE SCALE GENOMIC DNA]</scope>
    <source>
        <strain evidence="2 3">ACAM 239</strain>
    </source>
</reference>
<keyword evidence="1" id="KW-0812">Transmembrane</keyword>
<keyword evidence="1" id="KW-1133">Transmembrane helix</keyword>
<evidence type="ECO:0000313" key="3">
    <source>
        <dbReference type="Proteomes" id="UP000185024"/>
    </source>
</evidence>
<protein>
    <submittedName>
        <fullName evidence="2">Uncharacterized protein</fullName>
    </submittedName>
</protein>
<dbReference type="Proteomes" id="UP000185024">
    <property type="component" value="Unassembled WGS sequence"/>
</dbReference>
<organism evidence="2 3">
    <name type="scientific">Vreelandella aquamarina</name>
    <dbReference type="NCBI Taxonomy" id="77097"/>
    <lineage>
        <taxon>Bacteria</taxon>
        <taxon>Pseudomonadati</taxon>
        <taxon>Pseudomonadota</taxon>
        <taxon>Gammaproteobacteria</taxon>
        <taxon>Oceanospirillales</taxon>
        <taxon>Halomonadaceae</taxon>
        <taxon>Vreelandella</taxon>
    </lineage>
</organism>
<sequence>MRQFLLDTLGLAGFGALNCGLYLRFGLADALIYGGSLLLLLALVAARAAKRSAGDKGRGA</sequence>
<dbReference type="RefSeq" id="WP_074210816.1">
    <property type="nucleotide sequence ID" value="NZ_BJOI01000012.1"/>
</dbReference>
<dbReference type="EMBL" id="FSQX01000001">
    <property type="protein sequence ID" value="SIN62242.1"/>
    <property type="molecule type" value="Genomic_DNA"/>
</dbReference>
<proteinExistence type="predicted"/>
<name>A0A1N6DN20_9GAMM</name>
<keyword evidence="1" id="KW-0472">Membrane</keyword>
<feature type="transmembrane region" description="Helical" evidence="1">
    <location>
        <begin position="31"/>
        <end position="49"/>
    </location>
</feature>
<dbReference type="AlphaFoldDB" id="A0A1N6DN20"/>
<evidence type="ECO:0000256" key="1">
    <source>
        <dbReference type="SAM" id="Phobius"/>
    </source>
</evidence>
<evidence type="ECO:0000313" key="2">
    <source>
        <dbReference type="EMBL" id="SIN62242.1"/>
    </source>
</evidence>
<dbReference type="GeneID" id="97276293"/>